<dbReference type="AlphaFoldDB" id="A0A4Q7ZC76"/>
<dbReference type="Gene3D" id="2.40.160.20">
    <property type="match status" value="1"/>
</dbReference>
<feature type="chain" id="PRO_5020387216" evidence="2">
    <location>
        <begin position="19"/>
        <end position="234"/>
    </location>
</feature>
<dbReference type="Pfam" id="PF13505">
    <property type="entry name" value="OMP_b-brl"/>
    <property type="match status" value="1"/>
</dbReference>
<evidence type="ECO:0000256" key="2">
    <source>
        <dbReference type="SAM" id="SignalP"/>
    </source>
</evidence>
<gene>
    <name evidence="4" type="ORF">EV700_0019</name>
</gene>
<dbReference type="RefSeq" id="WP_130410324.1">
    <property type="nucleotide sequence ID" value="NZ_SHKX01000001.1"/>
</dbReference>
<dbReference type="InterPro" id="IPR027385">
    <property type="entry name" value="Beta-barrel_OMP"/>
</dbReference>
<dbReference type="InterPro" id="IPR011250">
    <property type="entry name" value="OMP/PagP_B-barrel"/>
</dbReference>
<keyword evidence="1 2" id="KW-0732">Signal</keyword>
<evidence type="ECO:0000313" key="5">
    <source>
        <dbReference type="Proteomes" id="UP000292423"/>
    </source>
</evidence>
<proteinExistence type="predicted"/>
<dbReference type="SUPFAM" id="SSF56925">
    <property type="entry name" value="OMPA-like"/>
    <property type="match status" value="1"/>
</dbReference>
<sequence>MKAVWIGMMAVLASMAQADEGRFYLGGGLGMAYVKQSGPDESLTGIAKAYGSRVMTTHITEYRFDSSTETAWRLSGGMRLSGPFSLELALFDLGNASAEEYQHMEFTDGSFVDTTRPVNIHNRGASLGVVLDKPLHAGVRLLGGLALARTSQTRDYPQPVTSISVITNDTGSVTGFVQYQAHQTETETSTDLSATAGVAWLLSPRWESRFMVSGQAVGEGRVLDAQLGLFYRLP</sequence>
<feature type="signal peptide" evidence="2">
    <location>
        <begin position="1"/>
        <end position="18"/>
    </location>
</feature>
<evidence type="ECO:0000259" key="3">
    <source>
        <dbReference type="Pfam" id="PF13505"/>
    </source>
</evidence>
<organism evidence="4 5">
    <name type="scientific">Fluviicoccus keumensis</name>
    <dbReference type="NCBI Taxonomy" id="1435465"/>
    <lineage>
        <taxon>Bacteria</taxon>
        <taxon>Pseudomonadati</taxon>
        <taxon>Pseudomonadota</taxon>
        <taxon>Gammaproteobacteria</taxon>
        <taxon>Moraxellales</taxon>
        <taxon>Moraxellaceae</taxon>
        <taxon>Fluviicoccus</taxon>
    </lineage>
</organism>
<keyword evidence="5" id="KW-1185">Reference proteome</keyword>
<reference evidence="4 5" key="1">
    <citation type="submission" date="2019-02" db="EMBL/GenBank/DDBJ databases">
        <title>Genomic Encyclopedia of Type Strains, Phase IV (KMG-IV): sequencing the most valuable type-strain genomes for metagenomic binning, comparative biology and taxonomic classification.</title>
        <authorList>
            <person name="Goeker M."/>
        </authorList>
    </citation>
    <scope>NUCLEOTIDE SEQUENCE [LARGE SCALE GENOMIC DNA]</scope>
    <source>
        <strain evidence="4 5">DSM 105135</strain>
    </source>
</reference>
<comment type="caution">
    <text evidence="4">The sequence shown here is derived from an EMBL/GenBank/DDBJ whole genome shotgun (WGS) entry which is preliminary data.</text>
</comment>
<feature type="domain" description="Outer membrane protein beta-barrel" evidence="3">
    <location>
        <begin position="9"/>
        <end position="210"/>
    </location>
</feature>
<accession>A0A4Q7ZC76</accession>
<dbReference type="EMBL" id="SHKX01000001">
    <property type="protein sequence ID" value="RZU48228.1"/>
    <property type="molecule type" value="Genomic_DNA"/>
</dbReference>
<evidence type="ECO:0000256" key="1">
    <source>
        <dbReference type="ARBA" id="ARBA00022729"/>
    </source>
</evidence>
<evidence type="ECO:0000313" key="4">
    <source>
        <dbReference type="EMBL" id="RZU48228.1"/>
    </source>
</evidence>
<dbReference type="Proteomes" id="UP000292423">
    <property type="component" value="Unassembled WGS sequence"/>
</dbReference>
<protein>
    <submittedName>
        <fullName evidence="4">Outer membrane protein with beta-barrel domain</fullName>
    </submittedName>
</protein>
<name>A0A4Q7ZC76_9GAMM</name>